<dbReference type="PANTHER" id="PTHR42693:SF53">
    <property type="entry name" value="ENDO-4-O-SULFATASE"/>
    <property type="match status" value="1"/>
</dbReference>
<comment type="similarity">
    <text evidence="1">Belongs to the sulfatase family.</text>
</comment>
<dbReference type="InterPro" id="IPR050738">
    <property type="entry name" value="Sulfatase"/>
</dbReference>
<keyword evidence="3 6" id="KW-0378">Hydrolase</keyword>
<evidence type="ECO:0000256" key="2">
    <source>
        <dbReference type="ARBA" id="ARBA00022723"/>
    </source>
</evidence>
<dbReference type="GO" id="GO:0046872">
    <property type="term" value="F:metal ion binding"/>
    <property type="evidence" value="ECO:0007669"/>
    <property type="project" value="UniProtKB-KW"/>
</dbReference>
<dbReference type="InterPro" id="IPR017850">
    <property type="entry name" value="Alkaline_phosphatase_core_sf"/>
</dbReference>
<evidence type="ECO:0000313" key="6">
    <source>
        <dbReference type="EMBL" id="QHI68694.1"/>
    </source>
</evidence>
<reference evidence="6 7" key="1">
    <citation type="submission" date="2020-01" db="EMBL/GenBank/DDBJ databases">
        <title>Ponticoccus aerotolerans gen. nov., sp. nov., an anaerobic bacterium and proposal of Ponticoccusceae fam. nov., Ponticoccusles ord. nov. and Ponticoccuse classis nov. in the phylum Kiritimatiellaeota.</title>
        <authorList>
            <person name="Zhou L.Y."/>
            <person name="Du Z.J."/>
        </authorList>
    </citation>
    <scope>NUCLEOTIDE SEQUENCE [LARGE SCALE GENOMIC DNA]</scope>
    <source>
        <strain evidence="6 7">S-5007</strain>
    </source>
</reference>
<dbReference type="RefSeq" id="WP_160627267.1">
    <property type="nucleotide sequence ID" value="NZ_CP047593.1"/>
</dbReference>
<dbReference type="Proteomes" id="UP000464954">
    <property type="component" value="Chromosome"/>
</dbReference>
<name>A0A6P1M842_9BACT</name>
<evidence type="ECO:0000256" key="3">
    <source>
        <dbReference type="ARBA" id="ARBA00022801"/>
    </source>
</evidence>
<dbReference type="InterPro" id="IPR000917">
    <property type="entry name" value="Sulfatase_N"/>
</dbReference>
<dbReference type="GO" id="GO:0004065">
    <property type="term" value="F:arylsulfatase activity"/>
    <property type="evidence" value="ECO:0007669"/>
    <property type="project" value="TreeGrafter"/>
</dbReference>
<sequence>MNHYLKIAGSMALLATGASRAETASKPNVVLIIADDHRADWMGHKGNPFMETPNLDRMAREGISFENAFACSGVCSPSRASILTGRYAHRASAPEIIWKNNSFLRTQHTFAEQLKAVGYRTAYIGKLHLGDDEKPKPGFDEWIGFPFVGKFHDQPLWVNGKESAGSGFTDDRLAELAAQRIRDWSGGGQPFCLVVGLKSPHIPFEYPQRMKGRLGDTVFEKPETWDLQKPGLAGNCLPAMQFQPAIPSYGTFEEWVRSYSRLALTIDESVGTIFQTLETSGELDNTLLIYTSDQGYSLGEFGLSEKHYAYEQVMRVPMIVRYPKMVPPGSQREQMVLNLDITPTILDLCGAKPLSGMDGRSWAALFTENDLEWRDSFFFDFYNEWGGALPPMQAVRTDRYKLIDYQEKPVKELYDLAADPHEKRNLYNHPEFSNVRREMEIRLEESKKETGYTPRESSLLESCYVIPAAGGGEESLRQQLASGDFPSNTKRLVQPFDLSGMPLSPGDAYYLVVPVARRTEYDPYVTFEFFESGGFRQWGRTHIPMAAFCGGERIWMNKPYAQAETLAYEPIGKFNDKCNFPLMEKKSFAVFRGIVPQQKSDFQVEVQAPRNAVDWSSGAKTKESDMKKTISGLAALAVSSAVNAAVLFEDSFDARITPGETVGLNQKLDLRQSGTLVKQYGTVPYLQGEAYTDSWYTSVPTRHGSSYLQLARHAGRTGSVKVGLNHNFIEAGHLKLSVSVRPQNSDFAFVALGGHEPCDVKNPAGFWVGCYSDGTVRVMQGETQLVRLPVVMNQWKQYLIEAEIETDGSFNTQGESKITVRANGENVLSDHVIYGMNSNYISLGMYSEPRPGPEPVNSQFRKLKVESVE</sequence>
<evidence type="ECO:0000256" key="4">
    <source>
        <dbReference type="ARBA" id="ARBA00022837"/>
    </source>
</evidence>
<keyword evidence="4" id="KW-0106">Calcium</keyword>
<dbReference type="EMBL" id="CP047593">
    <property type="protein sequence ID" value="QHI68694.1"/>
    <property type="molecule type" value="Genomic_DNA"/>
</dbReference>
<dbReference type="InterPro" id="IPR024607">
    <property type="entry name" value="Sulfatase_CS"/>
</dbReference>
<dbReference type="AlphaFoldDB" id="A0A6P1M842"/>
<keyword evidence="2" id="KW-0479">Metal-binding</keyword>
<organism evidence="6 7">
    <name type="scientific">Tichowtungia aerotolerans</name>
    <dbReference type="NCBI Taxonomy" id="2697043"/>
    <lineage>
        <taxon>Bacteria</taxon>
        <taxon>Pseudomonadati</taxon>
        <taxon>Kiritimatiellota</taxon>
        <taxon>Tichowtungiia</taxon>
        <taxon>Tichowtungiales</taxon>
        <taxon>Tichowtungiaceae</taxon>
        <taxon>Tichowtungia</taxon>
    </lineage>
</organism>
<accession>A0A6P1M842</accession>
<dbReference type="Gene3D" id="3.40.720.10">
    <property type="entry name" value="Alkaline Phosphatase, subunit A"/>
    <property type="match status" value="1"/>
</dbReference>
<evidence type="ECO:0000259" key="5">
    <source>
        <dbReference type="Pfam" id="PF00884"/>
    </source>
</evidence>
<dbReference type="SUPFAM" id="SSF53649">
    <property type="entry name" value="Alkaline phosphatase-like"/>
    <property type="match status" value="1"/>
</dbReference>
<feature type="domain" description="Sulfatase N-terminal" evidence="5">
    <location>
        <begin position="27"/>
        <end position="350"/>
    </location>
</feature>
<keyword evidence="6" id="KW-0808">Transferase</keyword>
<dbReference type="PROSITE" id="PS00523">
    <property type="entry name" value="SULFATASE_1"/>
    <property type="match status" value="1"/>
</dbReference>
<dbReference type="KEGG" id="taer:GT409_04280"/>
<dbReference type="Pfam" id="PF00884">
    <property type="entry name" value="Sulfatase"/>
    <property type="match status" value="1"/>
</dbReference>
<keyword evidence="7" id="KW-1185">Reference proteome</keyword>
<protein>
    <submittedName>
        <fullName evidence="6">Sulfatase-like hydrolase/transferase</fullName>
    </submittedName>
</protein>
<gene>
    <name evidence="6" type="ORF">GT409_04280</name>
</gene>
<proteinExistence type="inferred from homology"/>
<evidence type="ECO:0000256" key="1">
    <source>
        <dbReference type="ARBA" id="ARBA00008779"/>
    </source>
</evidence>
<evidence type="ECO:0000313" key="7">
    <source>
        <dbReference type="Proteomes" id="UP000464954"/>
    </source>
</evidence>
<dbReference type="GO" id="GO:0016740">
    <property type="term" value="F:transferase activity"/>
    <property type="evidence" value="ECO:0007669"/>
    <property type="project" value="UniProtKB-KW"/>
</dbReference>
<dbReference type="PANTHER" id="PTHR42693">
    <property type="entry name" value="ARYLSULFATASE FAMILY MEMBER"/>
    <property type="match status" value="1"/>
</dbReference>